<keyword evidence="2 7" id="KW-0812">Transmembrane</keyword>
<evidence type="ECO:0000313" key="9">
    <source>
        <dbReference type="EMBL" id="CAE8636208.1"/>
    </source>
</evidence>
<dbReference type="InterPro" id="IPR036640">
    <property type="entry name" value="ABC1_TM_sf"/>
</dbReference>
<evidence type="ECO:0000259" key="8">
    <source>
        <dbReference type="PROSITE" id="PS50929"/>
    </source>
</evidence>
<evidence type="ECO:0000256" key="1">
    <source>
        <dbReference type="ARBA" id="ARBA00022448"/>
    </source>
</evidence>
<evidence type="ECO:0000256" key="2">
    <source>
        <dbReference type="ARBA" id="ARBA00022692"/>
    </source>
</evidence>
<keyword evidence="5 7" id="KW-1133">Transmembrane helix</keyword>
<gene>
    <name evidence="9" type="ORF">PGLA1383_LOCUS51714</name>
</gene>
<keyword evidence="1" id="KW-0813">Transport</keyword>
<name>A0A813HET2_POLGL</name>
<dbReference type="InterPro" id="IPR050173">
    <property type="entry name" value="ABC_transporter_C-like"/>
</dbReference>
<feature type="non-terminal residue" evidence="9">
    <location>
        <position position="160"/>
    </location>
</feature>
<feature type="transmembrane region" description="Helical" evidence="7">
    <location>
        <begin position="45"/>
        <end position="70"/>
    </location>
</feature>
<keyword evidence="6 7" id="KW-0472">Membrane</keyword>
<reference evidence="9" key="1">
    <citation type="submission" date="2021-02" db="EMBL/GenBank/DDBJ databases">
        <authorList>
            <person name="Dougan E. K."/>
            <person name="Rhodes N."/>
            <person name="Thang M."/>
            <person name="Chan C."/>
        </authorList>
    </citation>
    <scope>NUCLEOTIDE SEQUENCE</scope>
</reference>
<dbReference type="PANTHER" id="PTHR24223:SF415">
    <property type="entry name" value="FI20190P1"/>
    <property type="match status" value="1"/>
</dbReference>
<feature type="domain" description="ABC transmembrane type-1" evidence="8">
    <location>
        <begin position="46"/>
        <end position="160"/>
    </location>
</feature>
<feature type="transmembrane region" description="Helical" evidence="7">
    <location>
        <begin position="82"/>
        <end position="110"/>
    </location>
</feature>
<dbReference type="GO" id="GO:0140359">
    <property type="term" value="F:ABC-type transporter activity"/>
    <property type="evidence" value="ECO:0007669"/>
    <property type="project" value="InterPro"/>
</dbReference>
<dbReference type="PROSITE" id="PS50929">
    <property type="entry name" value="ABC_TM1F"/>
    <property type="match status" value="1"/>
</dbReference>
<dbReference type="GO" id="GO:0016020">
    <property type="term" value="C:membrane"/>
    <property type="evidence" value="ECO:0007669"/>
    <property type="project" value="InterPro"/>
</dbReference>
<evidence type="ECO:0000256" key="3">
    <source>
        <dbReference type="ARBA" id="ARBA00022741"/>
    </source>
</evidence>
<dbReference type="SUPFAM" id="SSF90123">
    <property type="entry name" value="ABC transporter transmembrane region"/>
    <property type="match status" value="1"/>
</dbReference>
<evidence type="ECO:0000256" key="6">
    <source>
        <dbReference type="ARBA" id="ARBA00023136"/>
    </source>
</evidence>
<dbReference type="GO" id="GO:0005524">
    <property type="term" value="F:ATP binding"/>
    <property type="evidence" value="ECO:0007669"/>
    <property type="project" value="UniProtKB-KW"/>
</dbReference>
<sequence length="160" mass="16915">DASLINGVLGDLAGEGEALEAIREGSIKWVDFKVYLSSFGSAPTLLVLGLLMLAGALGEVAGNIWLSVWTAGSSEVGDHKGLAIYAALDVATGLVGCFQSLMLTLCSLAASRAIHAKMLDRLLRAPLSFFDSTPTGRLLNRFLQDMQSVDSMVPDRLSSQ</sequence>
<keyword evidence="4" id="KW-0067">ATP-binding</keyword>
<dbReference type="OrthoDB" id="449063at2759"/>
<organism evidence="9 10">
    <name type="scientific">Polarella glacialis</name>
    <name type="common">Dinoflagellate</name>
    <dbReference type="NCBI Taxonomy" id="89957"/>
    <lineage>
        <taxon>Eukaryota</taxon>
        <taxon>Sar</taxon>
        <taxon>Alveolata</taxon>
        <taxon>Dinophyceae</taxon>
        <taxon>Suessiales</taxon>
        <taxon>Suessiaceae</taxon>
        <taxon>Polarella</taxon>
    </lineage>
</organism>
<evidence type="ECO:0000256" key="7">
    <source>
        <dbReference type="SAM" id="Phobius"/>
    </source>
</evidence>
<keyword evidence="10" id="KW-1185">Reference proteome</keyword>
<dbReference type="AlphaFoldDB" id="A0A813HET2"/>
<comment type="caution">
    <text evidence="9">The sequence shown here is derived from an EMBL/GenBank/DDBJ whole genome shotgun (WGS) entry which is preliminary data.</text>
</comment>
<keyword evidence="3" id="KW-0547">Nucleotide-binding</keyword>
<evidence type="ECO:0000313" key="10">
    <source>
        <dbReference type="Proteomes" id="UP000654075"/>
    </source>
</evidence>
<accession>A0A813HET2</accession>
<feature type="non-terminal residue" evidence="9">
    <location>
        <position position="1"/>
    </location>
</feature>
<dbReference type="Gene3D" id="1.20.1560.10">
    <property type="entry name" value="ABC transporter type 1, transmembrane domain"/>
    <property type="match status" value="1"/>
</dbReference>
<proteinExistence type="predicted"/>
<evidence type="ECO:0000256" key="5">
    <source>
        <dbReference type="ARBA" id="ARBA00022989"/>
    </source>
</evidence>
<dbReference type="PANTHER" id="PTHR24223">
    <property type="entry name" value="ATP-BINDING CASSETTE SUB-FAMILY C"/>
    <property type="match status" value="1"/>
</dbReference>
<dbReference type="Pfam" id="PF00664">
    <property type="entry name" value="ABC_membrane"/>
    <property type="match status" value="1"/>
</dbReference>
<dbReference type="InterPro" id="IPR011527">
    <property type="entry name" value="ABC1_TM_dom"/>
</dbReference>
<protein>
    <recommendedName>
        <fullName evidence="8">ABC transmembrane type-1 domain-containing protein</fullName>
    </recommendedName>
</protein>
<dbReference type="Proteomes" id="UP000654075">
    <property type="component" value="Unassembled WGS sequence"/>
</dbReference>
<evidence type="ECO:0000256" key="4">
    <source>
        <dbReference type="ARBA" id="ARBA00022840"/>
    </source>
</evidence>
<dbReference type="EMBL" id="CAJNNV010031434">
    <property type="protein sequence ID" value="CAE8636208.1"/>
    <property type="molecule type" value="Genomic_DNA"/>
</dbReference>